<reference evidence="2" key="1">
    <citation type="submission" date="2016-09" db="EMBL/GenBank/DDBJ databases">
        <authorList>
            <person name="Capua I."/>
            <person name="De Benedictis P."/>
            <person name="Joannis T."/>
            <person name="Lombin L.H."/>
            <person name="Cattoli G."/>
        </authorList>
    </citation>
    <scope>NUCLEOTIDE SEQUENCE</scope>
    <source>
        <strain evidence="2">B9</strain>
    </source>
</reference>
<dbReference type="AlphaFoldDB" id="A0A1K0ITZ5"/>
<evidence type="ECO:0000256" key="1">
    <source>
        <dbReference type="SAM" id="MobiDB-lite"/>
    </source>
</evidence>
<proteinExistence type="predicted"/>
<evidence type="ECO:0000313" key="2">
    <source>
        <dbReference type="EMBL" id="SCU76452.1"/>
    </source>
</evidence>
<dbReference type="EMBL" id="FMSH01000240">
    <property type="protein sequence ID" value="SCU76452.1"/>
    <property type="molecule type" value="Genomic_DNA"/>
</dbReference>
<sequence>MGTGVGQVSGLLHCSESRAAREPARRDASTSKYPSGPRIGANHTIADAFAGPFGSRPGVISHGRFPLLFRPLQAFPQALWQAPRALSAIVAG</sequence>
<protein>
    <submittedName>
        <fullName evidence="2">Uncharacterized protein</fullName>
    </submittedName>
</protein>
<accession>A0A1K0ITZ5</accession>
<name>A0A1K0ITZ5_CUPNE</name>
<feature type="region of interest" description="Disordered" evidence="1">
    <location>
        <begin position="1"/>
        <end position="39"/>
    </location>
</feature>
<organism evidence="2">
    <name type="scientific">Cupriavidus necator</name>
    <name type="common">Alcaligenes eutrophus</name>
    <name type="synonym">Ralstonia eutropha</name>
    <dbReference type="NCBI Taxonomy" id="106590"/>
    <lineage>
        <taxon>Bacteria</taxon>
        <taxon>Pseudomonadati</taxon>
        <taxon>Pseudomonadota</taxon>
        <taxon>Betaproteobacteria</taxon>
        <taxon>Burkholderiales</taxon>
        <taxon>Burkholderiaceae</taxon>
        <taxon>Cupriavidus</taxon>
    </lineage>
</organism>
<gene>
    <name evidence="2" type="ORF">CNECB9_3140012</name>
</gene>
<feature type="compositionally biased region" description="Basic and acidic residues" evidence="1">
    <location>
        <begin position="15"/>
        <end position="29"/>
    </location>
</feature>